<evidence type="ECO:0008006" key="4">
    <source>
        <dbReference type="Google" id="ProtNLM"/>
    </source>
</evidence>
<name>A0A948TB70_9BACT</name>
<feature type="transmembrane region" description="Helical" evidence="1">
    <location>
        <begin position="50"/>
        <end position="73"/>
    </location>
</feature>
<sequence length="153" mass="17348">MEKKIDRLLRLLKIEFAVTWVVIICLIAGYENGILEEGTLIGNSRAVYIAQLTGVLLAICLIPMSLRIFNLSLTKYIRNLDIDSALKSYRRWSEVRIILLLVVAVFNISLYYWTMDTTGLLCGAMAVLASMFCVPGKKRLLSELDLLKEEEES</sequence>
<protein>
    <recommendedName>
        <fullName evidence="4">Transmembrane protein</fullName>
    </recommendedName>
</protein>
<dbReference type="Proteomes" id="UP000783796">
    <property type="component" value="Unassembled WGS sequence"/>
</dbReference>
<gene>
    <name evidence="2" type="ORF">H9777_06420</name>
</gene>
<keyword evidence="1" id="KW-0812">Transmembrane</keyword>
<comment type="caution">
    <text evidence="2">The sequence shown here is derived from an EMBL/GenBank/DDBJ whole genome shotgun (WGS) entry which is preliminary data.</text>
</comment>
<accession>A0A948TB70</accession>
<keyword evidence="1" id="KW-1133">Transmembrane helix</keyword>
<reference evidence="2" key="2">
    <citation type="submission" date="2021-04" db="EMBL/GenBank/DDBJ databases">
        <authorList>
            <person name="Gilroy R."/>
        </authorList>
    </citation>
    <scope>NUCLEOTIDE SEQUENCE</scope>
    <source>
        <strain evidence="2">G4-2901</strain>
    </source>
</reference>
<evidence type="ECO:0000313" key="2">
    <source>
        <dbReference type="EMBL" id="MBU3837938.1"/>
    </source>
</evidence>
<reference evidence="2" key="1">
    <citation type="journal article" date="2021" name="PeerJ">
        <title>Extensive microbial diversity within the chicken gut microbiome revealed by metagenomics and culture.</title>
        <authorList>
            <person name="Gilroy R."/>
            <person name="Ravi A."/>
            <person name="Getino M."/>
            <person name="Pursley I."/>
            <person name="Horton D.L."/>
            <person name="Alikhan N.F."/>
            <person name="Baker D."/>
            <person name="Gharbi K."/>
            <person name="Hall N."/>
            <person name="Watson M."/>
            <person name="Adriaenssens E.M."/>
            <person name="Foster-Nyarko E."/>
            <person name="Jarju S."/>
            <person name="Secka A."/>
            <person name="Antonio M."/>
            <person name="Oren A."/>
            <person name="Chaudhuri R.R."/>
            <person name="La Ragione R."/>
            <person name="Hildebrand F."/>
            <person name="Pallen M.J."/>
        </authorList>
    </citation>
    <scope>NUCLEOTIDE SEQUENCE</scope>
    <source>
        <strain evidence="2">G4-2901</strain>
    </source>
</reference>
<feature type="transmembrane region" description="Helical" evidence="1">
    <location>
        <begin position="12"/>
        <end position="30"/>
    </location>
</feature>
<keyword evidence="1" id="KW-0472">Membrane</keyword>
<proteinExistence type="predicted"/>
<evidence type="ECO:0000256" key="1">
    <source>
        <dbReference type="SAM" id="Phobius"/>
    </source>
</evidence>
<feature type="transmembrane region" description="Helical" evidence="1">
    <location>
        <begin position="94"/>
        <end position="112"/>
    </location>
</feature>
<dbReference type="EMBL" id="JAHLFW010000057">
    <property type="protein sequence ID" value="MBU3837938.1"/>
    <property type="molecule type" value="Genomic_DNA"/>
</dbReference>
<organism evidence="2 3">
    <name type="scientific">Candidatus Phocaeicola faecigallinarum</name>
    <dbReference type="NCBI Taxonomy" id="2838732"/>
    <lineage>
        <taxon>Bacteria</taxon>
        <taxon>Pseudomonadati</taxon>
        <taxon>Bacteroidota</taxon>
        <taxon>Bacteroidia</taxon>
        <taxon>Bacteroidales</taxon>
        <taxon>Bacteroidaceae</taxon>
        <taxon>Phocaeicola</taxon>
    </lineage>
</organism>
<dbReference type="AlphaFoldDB" id="A0A948TB70"/>
<evidence type="ECO:0000313" key="3">
    <source>
        <dbReference type="Proteomes" id="UP000783796"/>
    </source>
</evidence>